<evidence type="ECO:0000256" key="1">
    <source>
        <dbReference type="SAM" id="MobiDB-lite"/>
    </source>
</evidence>
<feature type="compositionally biased region" description="Acidic residues" evidence="1">
    <location>
        <begin position="74"/>
        <end position="89"/>
    </location>
</feature>
<keyword evidence="3" id="KW-1185">Reference proteome</keyword>
<accession>A0ABX8ENN4</accession>
<reference evidence="2 3" key="1">
    <citation type="submission" date="2021-05" db="EMBL/GenBank/DDBJ databases">
        <title>Complete genome of Nocardioides aquaticus KCTC 9944T isolated from meromictic and hypersaline Ekho Lake, Antarctica.</title>
        <authorList>
            <person name="Hwang K."/>
            <person name="Kim K.M."/>
            <person name="Choe H."/>
        </authorList>
    </citation>
    <scope>NUCLEOTIDE SEQUENCE [LARGE SCALE GENOMIC DNA]</scope>
    <source>
        <strain evidence="2 3">KCTC 9944</strain>
    </source>
</reference>
<feature type="compositionally biased region" description="Basic and acidic residues" evidence="1">
    <location>
        <begin position="59"/>
        <end position="73"/>
    </location>
</feature>
<feature type="region of interest" description="Disordered" evidence="1">
    <location>
        <begin position="1"/>
        <end position="89"/>
    </location>
</feature>
<sequence>MNSQDPGPKPEPEAESGEVNPGGADAVHSSSADGVERVDAVPADLDPSLNPAVDDALPDEMRQGEDTDTKATREDEDADDVDPEDEAPV</sequence>
<dbReference type="EMBL" id="CP075371">
    <property type="protein sequence ID" value="QVT81550.1"/>
    <property type="molecule type" value="Genomic_DNA"/>
</dbReference>
<organism evidence="2 3">
    <name type="scientific">Nocardioides aquaticus</name>
    <dbReference type="NCBI Taxonomy" id="160826"/>
    <lineage>
        <taxon>Bacteria</taxon>
        <taxon>Bacillati</taxon>
        <taxon>Actinomycetota</taxon>
        <taxon>Actinomycetes</taxon>
        <taxon>Propionibacteriales</taxon>
        <taxon>Nocardioidaceae</taxon>
        <taxon>Nocardioides</taxon>
    </lineage>
</organism>
<name>A0ABX8ENN4_9ACTN</name>
<dbReference type="Proteomes" id="UP000679307">
    <property type="component" value="Chromosome"/>
</dbReference>
<dbReference type="RefSeq" id="WP_214056914.1">
    <property type="nucleotide sequence ID" value="NZ_BAAAHS010000103.1"/>
</dbReference>
<protein>
    <submittedName>
        <fullName evidence="2">Uncharacterized protein</fullName>
    </submittedName>
</protein>
<evidence type="ECO:0000313" key="2">
    <source>
        <dbReference type="EMBL" id="QVT81550.1"/>
    </source>
</evidence>
<evidence type="ECO:0000313" key="3">
    <source>
        <dbReference type="Proteomes" id="UP000679307"/>
    </source>
</evidence>
<gene>
    <name evidence="2" type="ORF">ENKNEFLB_03960</name>
</gene>
<proteinExistence type="predicted"/>